<evidence type="ECO:0000259" key="6">
    <source>
        <dbReference type="Pfam" id="PF17777"/>
    </source>
</evidence>
<dbReference type="Pfam" id="PF17777">
    <property type="entry name" value="RL10P_insert"/>
    <property type="match status" value="1"/>
</dbReference>
<dbReference type="GO" id="GO:0000027">
    <property type="term" value="P:ribosomal large subunit assembly"/>
    <property type="evidence" value="ECO:0007669"/>
    <property type="project" value="TreeGrafter"/>
</dbReference>
<dbReference type="Pfam" id="PF00428">
    <property type="entry name" value="Ribosomal_60s"/>
    <property type="match status" value="1"/>
</dbReference>
<dbReference type="AlphaFoldDB" id="A0A1R1XTU9"/>
<accession>A0A1R1XTU9</accession>
<evidence type="ECO:0000256" key="3">
    <source>
        <dbReference type="ARBA" id="ARBA00023274"/>
    </source>
</evidence>
<keyword evidence="3 4" id="KW-0687">Ribonucleoprotein</keyword>
<dbReference type="Proteomes" id="UP000187283">
    <property type="component" value="Unassembled WGS sequence"/>
</dbReference>
<dbReference type="GO" id="GO:0003735">
    <property type="term" value="F:structural constituent of ribosome"/>
    <property type="evidence" value="ECO:0007669"/>
    <property type="project" value="TreeGrafter"/>
</dbReference>
<comment type="function">
    <text evidence="4">Component of the ribosome, a large ribonucleoprotein complex responsible for the synthesis of proteins in the cell. The small ribosomal subunit (SSU) binds messenger RNAs (mRNAs) and translates the encoded message by selecting cognate aminoacyl-transfer RNA (tRNA) molecules. The large subunit (LSU) contains the ribosomal catalytic site termed the peptidyl transferase center (PTC), which catalyzes the formation of peptide bonds, thereby polymerizing the amino acids delivered by tRNAs into a polypeptide chain. The nascent polypeptides leave the ribosome through a tunnel in the LSU and interact with protein factors that function in enzymatic processing, targeting, and the membrane insertion of nascent chains at the exit of the ribosomal tunnel. uL10 forms part of the P stalk that participates in recruiting G proteins to the ribosome.</text>
</comment>
<dbReference type="Gene3D" id="3.90.105.20">
    <property type="match status" value="1"/>
</dbReference>
<name>A0A1R1XTU9_9FUNG</name>
<dbReference type="InterPro" id="IPR030670">
    <property type="entry name" value="uL10_eukaryotes"/>
</dbReference>
<feature type="domain" description="Large ribosomal subunit protein uL10-like insertion" evidence="6">
    <location>
        <begin position="108"/>
        <end position="177"/>
    </location>
</feature>
<organism evidence="7 8">
    <name type="scientific">Smittium culicis</name>
    <dbReference type="NCBI Taxonomy" id="133412"/>
    <lineage>
        <taxon>Eukaryota</taxon>
        <taxon>Fungi</taxon>
        <taxon>Fungi incertae sedis</taxon>
        <taxon>Zoopagomycota</taxon>
        <taxon>Kickxellomycotina</taxon>
        <taxon>Harpellomycetes</taxon>
        <taxon>Harpellales</taxon>
        <taxon>Legeriomycetaceae</taxon>
        <taxon>Smittium</taxon>
    </lineage>
</organism>
<dbReference type="PIRSF" id="PIRSF039087">
    <property type="entry name" value="L10E"/>
    <property type="match status" value="1"/>
</dbReference>
<dbReference type="STRING" id="133412.A0A1R1XTU9"/>
<feature type="compositionally biased region" description="Acidic residues" evidence="5">
    <location>
        <begin position="301"/>
        <end position="310"/>
    </location>
</feature>
<evidence type="ECO:0000256" key="2">
    <source>
        <dbReference type="ARBA" id="ARBA00022980"/>
    </source>
</evidence>
<reference evidence="7 8" key="1">
    <citation type="submission" date="2017-01" db="EMBL/GenBank/DDBJ databases">
        <authorList>
            <person name="Mah S.A."/>
            <person name="Swanson W.J."/>
            <person name="Moy G.W."/>
            <person name="Vacquier V.D."/>
        </authorList>
    </citation>
    <scope>NUCLEOTIDE SEQUENCE [LARGE SCALE GENOMIC DNA]</scope>
    <source>
        <strain evidence="7 8">GSMNP</strain>
    </source>
</reference>
<evidence type="ECO:0000313" key="8">
    <source>
        <dbReference type="Proteomes" id="UP000187283"/>
    </source>
</evidence>
<comment type="caution">
    <text evidence="7">The sequence shown here is derived from an EMBL/GenBank/DDBJ whole genome shotgun (WGS) entry which is preliminary data.</text>
</comment>
<dbReference type="GO" id="GO:0022625">
    <property type="term" value="C:cytosolic large ribosomal subunit"/>
    <property type="evidence" value="ECO:0007669"/>
    <property type="project" value="TreeGrafter"/>
</dbReference>
<keyword evidence="2 4" id="KW-0689">Ribosomal protein</keyword>
<comment type="similarity">
    <text evidence="1 4">Belongs to the universal ribosomal protein uL10 family.</text>
</comment>
<protein>
    <recommendedName>
        <fullName evidence="4">60S acidic ribosomal protein P0</fullName>
    </recommendedName>
</protein>
<dbReference type="SUPFAM" id="SSF160369">
    <property type="entry name" value="Ribosomal protein L10-like"/>
    <property type="match status" value="1"/>
</dbReference>
<dbReference type="InterPro" id="IPR043164">
    <property type="entry name" value="Ribosomal_uL10-like_insert_sf"/>
</dbReference>
<feature type="region of interest" description="Disordered" evidence="5">
    <location>
        <begin position="291"/>
        <end position="316"/>
    </location>
</feature>
<dbReference type="GO" id="GO:0002181">
    <property type="term" value="P:cytoplasmic translation"/>
    <property type="evidence" value="ECO:0007669"/>
    <property type="project" value="TreeGrafter"/>
</dbReference>
<dbReference type="OrthoDB" id="10259902at2759"/>
<dbReference type="GO" id="GO:0070180">
    <property type="term" value="F:large ribosomal subunit rRNA binding"/>
    <property type="evidence" value="ECO:0007669"/>
    <property type="project" value="TreeGrafter"/>
</dbReference>
<evidence type="ECO:0000256" key="1">
    <source>
        <dbReference type="ARBA" id="ARBA00008889"/>
    </source>
</evidence>
<dbReference type="Gene3D" id="3.30.70.1730">
    <property type="match status" value="1"/>
</dbReference>
<evidence type="ECO:0000313" key="7">
    <source>
        <dbReference type="EMBL" id="OMJ18028.1"/>
    </source>
</evidence>
<dbReference type="InterPro" id="IPR001790">
    <property type="entry name" value="Ribosomal_uL10"/>
</dbReference>
<dbReference type="Pfam" id="PF00466">
    <property type="entry name" value="Ribosomal_L10"/>
    <property type="match status" value="1"/>
</dbReference>
<evidence type="ECO:0000256" key="5">
    <source>
        <dbReference type="SAM" id="MobiDB-lite"/>
    </source>
</evidence>
<keyword evidence="8" id="KW-1185">Reference proteome</keyword>
<sequence length="316" mass="33766">MSKGERKAEYFNRLEGYLETYSSIFIVDVDNVSSNQMHQIRKAIRSCGDVLMGKNTMVRRALRILAPKNPNFEKILPLVKGNVGFVFTNADLLTVRDIILDNRVRAPARAGAIAPVDVFVPPGNTGMEPGQTSFFQALSIPTKISRGTIEITSEVHLVKASEKVGASEAALLNKLNISPFTYGMTVREVYQNGSVFHPSVLDITDADLIKCLSESIAEIASLSLAISFPTVAAVPHLLINGFKDLLSISVATDYTFKASEAIKELLDNPEAMAAAMAAASSSAATSSAPAAGAAAAAKEESEAEESDDDMGFGLFD</sequence>
<dbReference type="InterPro" id="IPR043141">
    <property type="entry name" value="Ribosomal_uL10-like_sf"/>
</dbReference>
<dbReference type="CDD" id="cd05795">
    <property type="entry name" value="Ribosomal_P0_L10e"/>
    <property type="match status" value="1"/>
</dbReference>
<dbReference type="InterPro" id="IPR040637">
    <property type="entry name" value="Ribosomal_uL10-like_insert"/>
</dbReference>
<dbReference type="PANTHER" id="PTHR45699">
    <property type="entry name" value="60S ACIDIC RIBOSOMAL PROTEIN P0"/>
    <property type="match status" value="1"/>
</dbReference>
<gene>
    <name evidence="7" type="ORF">AYI70_g5609</name>
</gene>
<dbReference type="EMBL" id="LSSN01001863">
    <property type="protein sequence ID" value="OMJ18028.1"/>
    <property type="molecule type" value="Genomic_DNA"/>
</dbReference>
<dbReference type="FunFam" id="3.90.105.20:FF:000001">
    <property type="entry name" value="60S acidic ribosomal protein P0"/>
    <property type="match status" value="1"/>
</dbReference>
<proteinExistence type="inferred from homology"/>
<evidence type="ECO:0000256" key="4">
    <source>
        <dbReference type="PIRNR" id="PIRNR039087"/>
    </source>
</evidence>
<dbReference type="InterPro" id="IPR050323">
    <property type="entry name" value="Ribosomal_protein_uL10"/>
</dbReference>
<dbReference type="PANTHER" id="PTHR45699:SF3">
    <property type="entry name" value="LARGE RIBOSOMAL SUBUNIT PROTEIN UL10"/>
    <property type="match status" value="1"/>
</dbReference>